<sequence>MYMVREDTTTENSDEMQKIRTALIGYGSVGEKMHAPLITVCPDLELVAVVERRQEKSKEKYPSINIFRSLEDLLEADAADLIVIVTPNEFHYPQAKMALEAGKHVVVDKPVTIHSDEAKELKRIAEAKGLILSVFQNRRWDGDIRTIQKILAEGILGRIVHFESHFDRFRPQLAENWREKDVPGNGITYDLGTHLIDQAVMLFGKPDWIYAEIFKQRTGAIADDFFDITLMFGGIKARLTASVLSKAPVPKFLVLGEKGTYIKYGLDVQEKAFKAGELPEGLNWGLEDAEAWGELHLENTYMTYETERGDYRLFYQNIADAILKKHTLRVKIEEAITVLEIIEAAFLSNREGRRISFKVN</sequence>
<reference evidence="5 6" key="1">
    <citation type="journal article" date="2013" name="Genome Announc.">
        <title>Draft Genome Sequence of Indibacter alkaliphilus Strain LW1T, Isolated from Lonar Lake, a Haloalkaline Lake in the Buldana District of Maharashtra, India.</title>
        <authorList>
            <person name="Singh A."/>
            <person name="Kumar Jangir P."/>
            <person name="Sharma R."/>
            <person name="Singh A."/>
            <person name="Kumar Pinnaka A."/>
            <person name="Shivaji S."/>
        </authorList>
    </citation>
    <scope>NUCLEOTIDE SEQUENCE [LARGE SCALE GENOMIC DNA]</scope>
    <source>
        <strain evidence="6">CCUG 57479 / KCTC 22604 / LW1</strain>
    </source>
</reference>
<dbReference type="InterPro" id="IPR004104">
    <property type="entry name" value="Gfo/Idh/MocA-like_OxRdtase_C"/>
</dbReference>
<dbReference type="Pfam" id="PF01408">
    <property type="entry name" value="GFO_IDH_MocA"/>
    <property type="match status" value="1"/>
</dbReference>
<comment type="similarity">
    <text evidence="1">Belongs to the Gfo/Idh/MocA family.</text>
</comment>
<dbReference type="GO" id="GO:0050112">
    <property type="term" value="F:inositol 2-dehydrogenase (NAD+) activity"/>
    <property type="evidence" value="ECO:0007669"/>
    <property type="project" value="UniProtKB-EC"/>
</dbReference>
<dbReference type="InterPro" id="IPR036291">
    <property type="entry name" value="NAD(P)-bd_dom_sf"/>
</dbReference>
<evidence type="ECO:0000256" key="1">
    <source>
        <dbReference type="ARBA" id="ARBA00010928"/>
    </source>
</evidence>
<dbReference type="eggNOG" id="COG0673">
    <property type="taxonomic scope" value="Bacteria"/>
</dbReference>
<dbReference type="AlphaFoldDB" id="S2DC95"/>
<dbReference type="SUPFAM" id="SSF51735">
    <property type="entry name" value="NAD(P)-binding Rossmann-fold domains"/>
    <property type="match status" value="1"/>
</dbReference>
<evidence type="ECO:0000313" key="6">
    <source>
        <dbReference type="Proteomes" id="UP000006073"/>
    </source>
</evidence>
<proteinExistence type="inferred from homology"/>
<evidence type="ECO:0000259" key="3">
    <source>
        <dbReference type="Pfam" id="PF01408"/>
    </source>
</evidence>
<feature type="domain" description="Gfo/Idh/MocA-like oxidoreductase N-terminal" evidence="3">
    <location>
        <begin position="19"/>
        <end position="134"/>
    </location>
</feature>
<dbReference type="PANTHER" id="PTHR43708">
    <property type="entry name" value="CONSERVED EXPRESSED OXIDOREDUCTASE (EUROFUNG)"/>
    <property type="match status" value="1"/>
</dbReference>
<gene>
    <name evidence="5" type="ORF">A33Q_2299</name>
</gene>
<accession>S2DC95</accession>
<name>S2DC95_INDAL</name>
<dbReference type="PANTHER" id="PTHR43708:SF5">
    <property type="entry name" value="CONSERVED EXPRESSED OXIDOREDUCTASE (EUROFUNG)-RELATED"/>
    <property type="match status" value="1"/>
</dbReference>
<dbReference type="NCBIfam" id="NF008607">
    <property type="entry name" value="PRK11579.1"/>
    <property type="match status" value="1"/>
</dbReference>
<dbReference type="EC" id="1.1.1.18" evidence="5"/>
<dbReference type="GO" id="GO:0000166">
    <property type="term" value="F:nucleotide binding"/>
    <property type="evidence" value="ECO:0007669"/>
    <property type="project" value="InterPro"/>
</dbReference>
<keyword evidence="6" id="KW-1185">Reference proteome</keyword>
<feature type="domain" description="Gfo/Idh/MocA-like oxidoreductase C-terminal" evidence="4">
    <location>
        <begin position="150"/>
        <end position="356"/>
    </location>
</feature>
<dbReference type="InterPro" id="IPR051317">
    <property type="entry name" value="Gfo/Idh/MocA_oxidoreduct"/>
</dbReference>
<organism evidence="5 6">
    <name type="scientific">Indibacter alkaliphilus (strain CCUG 57479 / KCTC 22604 / LW1)</name>
    <dbReference type="NCBI Taxonomy" id="1189612"/>
    <lineage>
        <taxon>Bacteria</taxon>
        <taxon>Pseudomonadati</taxon>
        <taxon>Bacteroidota</taxon>
        <taxon>Cytophagia</taxon>
        <taxon>Cytophagales</taxon>
        <taxon>Cyclobacteriaceae</taxon>
    </lineage>
</organism>
<evidence type="ECO:0000313" key="5">
    <source>
        <dbReference type="EMBL" id="EOZ96529.1"/>
    </source>
</evidence>
<evidence type="ECO:0000259" key="4">
    <source>
        <dbReference type="Pfam" id="PF02894"/>
    </source>
</evidence>
<evidence type="ECO:0000256" key="2">
    <source>
        <dbReference type="ARBA" id="ARBA00023002"/>
    </source>
</evidence>
<dbReference type="EMBL" id="ALWO02000033">
    <property type="protein sequence ID" value="EOZ96529.1"/>
    <property type="molecule type" value="Genomic_DNA"/>
</dbReference>
<dbReference type="InterPro" id="IPR000683">
    <property type="entry name" value="Gfo/Idh/MocA-like_OxRdtase_N"/>
</dbReference>
<dbReference type="Gene3D" id="3.40.50.720">
    <property type="entry name" value="NAD(P)-binding Rossmann-like Domain"/>
    <property type="match status" value="1"/>
</dbReference>
<dbReference type="Gene3D" id="3.30.360.10">
    <property type="entry name" value="Dihydrodipicolinate Reductase, domain 2"/>
    <property type="match status" value="1"/>
</dbReference>
<dbReference type="STRING" id="1189612.A33Q_2299"/>
<comment type="caution">
    <text evidence="5">The sequence shown here is derived from an EMBL/GenBank/DDBJ whole genome shotgun (WGS) entry which is preliminary data.</text>
</comment>
<protein>
    <submittedName>
        <fullName evidence="5">Myo-inositol 2-dehydrogenase</fullName>
        <ecNumber evidence="5">1.1.1.18</ecNumber>
    </submittedName>
</protein>
<dbReference type="Proteomes" id="UP000006073">
    <property type="component" value="Unassembled WGS sequence"/>
</dbReference>
<dbReference type="Pfam" id="PF02894">
    <property type="entry name" value="GFO_IDH_MocA_C"/>
    <property type="match status" value="1"/>
</dbReference>
<keyword evidence="2 5" id="KW-0560">Oxidoreductase</keyword>